<evidence type="ECO:0000256" key="7">
    <source>
        <dbReference type="SAM" id="Phobius"/>
    </source>
</evidence>
<feature type="transmembrane region" description="Helical" evidence="7">
    <location>
        <begin position="55"/>
        <end position="79"/>
    </location>
</feature>
<feature type="transmembrane region" description="Helical" evidence="7">
    <location>
        <begin position="295"/>
        <end position="318"/>
    </location>
</feature>
<dbReference type="GO" id="GO:0005886">
    <property type="term" value="C:plasma membrane"/>
    <property type="evidence" value="ECO:0007669"/>
    <property type="project" value="UniProtKB-SubCell"/>
</dbReference>
<feature type="transmembrane region" description="Helical" evidence="7">
    <location>
        <begin position="259"/>
        <end position="283"/>
    </location>
</feature>
<dbReference type="PANTHER" id="PTHR30250">
    <property type="entry name" value="PST FAMILY PREDICTED COLANIC ACID TRANSPORTER"/>
    <property type="match status" value="1"/>
</dbReference>
<dbReference type="EMBL" id="CP088148">
    <property type="protein sequence ID" value="UTU55325.1"/>
    <property type="molecule type" value="Genomic_DNA"/>
</dbReference>
<feature type="transmembrane region" description="Helical" evidence="7">
    <location>
        <begin position="181"/>
        <end position="206"/>
    </location>
</feature>
<keyword evidence="4 7" id="KW-0812">Transmembrane</keyword>
<feature type="transmembrane region" description="Helical" evidence="7">
    <location>
        <begin position="454"/>
        <end position="476"/>
    </location>
</feature>
<feature type="transmembrane region" description="Helical" evidence="7">
    <location>
        <begin position="123"/>
        <end position="141"/>
    </location>
</feature>
<feature type="transmembrane region" description="Helical" evidence="7">
    <location>
        <begin position="430"/>
        <end position="448"/>
    </location>
</feature>
<feature type="transmembrane region" description="Helical" evidence="7">
    <location>
        <begin position="153"/>
        <end position="175"/>
    </location>
</feature>
<accession>A0AB38TLC1</accession>
<keyword evidence="5 7" id="KW-1133">Transmembrane helix</keyword>
<protein>
    <submittedName>
        <fullName evidence="8">Lipopolysaccharide biosynthesis protein</fullName>
    </submittedName>
</protein>
<dbReference type="InterPro" id="IPR050833">
    <property type="entry name" value="Poly_Biosynth_Transport"/>
</dbReference>
<keyword evidence="6 7" id="KW-0472">Membrane</keyword>
<evidence type="ECO:0000256" key="3">
    <source>
        <dbReference type="ARBA" id="ARBA00022475"/>
    </source>
</evidence>
<evidence type="ECO:0000256" key="5">
    <source>
        <dbReference type="ARBA" id="ARBA00022989"/>
    </source>
</evidence>
<gene>
    <name evidence="8" type="ORF">LRP29_31950</name>
</gene>
<feature type="transmembrane region" description="Helical" evidence="7">
    <location>
        <begin position="31"/>
        <end position="49"/>
    </location>
</feature>
<feature type="transmembrane region" description="Helical" evidence="7">
    <location>
        <begin position="218"/>
        <end position="239"/>
    </location>
</feature>
<feature type="transmembrane region" description="Helical" evidence="7">
    <location>
        <begin position="330"/>
        <end position="355"/>
    </location>
</feature>
<evidence type="ECO:0000313" key="9">
    <source>
        <dbReference type="Proteomes" id="UP001060070"/>
    </source>
</evidence>
<evidence type="ECO:0000256" key="1">
    <source>
        <dbReference type="ARBA" id="ARBA00004651"/>
    </source>
</evidence>
<geneLocation type="plasmid" evidence="8 9">
    <name>unnamed</name>
</geneLocation>
<comment type="similarity">
    <text evidence="2">Belongs to the polysaccharide synthase family.</text>
</comment>
<feature type="transmembrane region" description="Helical" evidence="7">
    <location>
        <begin position="91"/>
        <end position="117"/>
    </location>
</feature>
<keyword evidence="3" id="KW-1003">Cell membrane</keyword>
<evidence type="ECO:0000256" key="6">
    <source>
        <dbReference type="ARBA" id="ARBA00023136"/>
    </source>
</evidence>
<evidence type="ECO:0000256" key="2">
    <source>
        <dbReference type="ARBA" id="ARBA00007430"/>
    </source>
</evidence>
<name>A0AB38TLC1_9HYPH</name>
<proteinExistence type="inferred from homology"/>
<dbReference type="AlphaFoldDB" id="A0AB38TLC1"/>
<keyword evidence="9" id="KW-1185">Reference proteome</keyword>
<evidence type="ECO:0000256" key="4">
    <source>
        <dbReference type="ARBA" id="ARBA00022692"/>
    </source>
</evidence>
<dbReference type="CDD" id="cd13127">
    <property type="entry name" value="MATE_tuaB_like"/>
    <property type="match status" value="1"/>
</dbReference>
<keyword evidence="8" id="KW-0614">Plasmid</keyword>
<dbReference type="PANTHER" id="PTHR30250:SF10">
    <property type="entry name" value="LIPOPOLYSACCHARIDE BIOSYNTHESIS PROTEIN WZXC"/>
    <property type="match status" value="1"/>
</dbReference>
<evidence type="ECO:0000313" key="8">
    <source>
        <dbReference type="EMBL" id="UTU55325.1"/>
    </source>
</evidence>
<dbReference type="RefSeq" id="WP_024505409.1">
    <property type="nucleotide sequence ID" value="NZ_CP015063.1"/>
</dbReference>
<feature type="transmembrane region" description="Helical" evidence="7">
    <location>
        <begin position="393"/>
        <end position="410"/>
    </location>
</feature>
<sequence>MTHKALSAKGEPRNLKREAIQSGVARMVSQGVNLILRVGYIAILARLLSPDDFGLVAMVVALTGIFDVFTTAGLSSATIQKHEISFDQVSALFWINILVGVFLALLCAASAYTISAFYHEPRLLRIAIAVAPAFLLNAAGVQHAALIERDLRYVTLSAIETGALCVGILSGVLLALRGYGYWALIAPTLISPAINSLGCWIATGWIPGWPRRGANIRSLLHFGGIVTLNNLVVYIGYNVEKVLLGRLWGAASLGLYTRAFQLIGIPTATINSAVGAVLFSALSRMQHDPARLRNFYLKGYSIVIAVTVPITMFSFLFAHEIITVVLGSQWTGAATIFRLLTPTILVFGIINPTYWLLISTGKQKRSLYLAFAIAPLVITSYCAGISFGPEGVALSYSTALVLWLYPHLVWSLHGTPVSVGDLLRTIMRPWMAGIVASVGALAVQRYLGPEVPSLLRLAAGGLVLISIYAFVLLFVLGQLKLFQDVLLGFRGEARAGA</sequence>
<reference evidence="8 9" key="1">
    <citation type="journal article" date="2022" name="Microbiol. Resour. Announc.">
        <title>Complete Genome Sequence of Mesorhizobium ciceri Strain R30, a Rhizobium Used as a Commercial Inoculant for Chickpea in Argentina.</title>
        <authorList>
            <person name="Foresto E."/>
            <person name="Revale S."/>
            <person name="Primo E."/>
            <person name="Nievas F."/>
            <person name="Carezzano E."/>
            <person name="Puente M."/>
            <person name="Alzari P."/>
            <person name="Mart M."/>
            <person name="Ben-Assaya M."/>
            <person name="Mornico D."/>
            <person name="Santoro M."/>
            <person name="Mart F."/>
            <person name="Giordano W."/>
            <person name="Bogino P."/>
        </authorList>
    </citation>
    <scope>NUCLEOTIDE SEQUENCE [LARGE SCALE GENOMIC DNA]</scope>
    <source>
        <strain evidence="8 9">R30</strain>
    </source>
</reference>
<comment type="subcellular location">
    <subcellularLocation>
        <location evidence="1">Cell membrane</location>
        <topology evidence="1">Multi-pass membrane protein</topology>
    </subcellularLocation>
</comment>
<dbReference type="Pfam" id="PF13440">
    <property type="entry name" value="Polysacc_synt_3"/>
    <property type="match status" value="1"/>
</dbReference>
<dbReference type="Proteomes" id="UP001060070">
    <property type="component" value="Plasmid unnamed"/>
</dbReference>
<feature type="transmembrane region" description="Helical" evidence="7">
    <location>
        <begin position="367"/>
        <end position="387"/>
    </location>
</feature>
<dbReference type="KEGG" id="mcic:A4R28_33100"/>
<organism evidence="8 9">
    <name type="scientific">Mesorhizobium ciceri</name>
    <dbReference type="NCBI Taxonomy" id="39645"/>
    <lineage>
        <taxon>Bacteria</taxon>
        <taxon>Pseudomonadati</taxon>
        <taxon>Pseudomonadota</taxon>
        <taxon>Alphaproteobacteria</taxon>
        <taxon>Hyphomicrobiales</taxon>
        <taxon>Phyllobacteriaceae</taxon>
        <taxon>Mesorhizobium</taxon>
    </lineage>
</organism>